<dbReference type="InterPro" id="IPR052016">
    <property type="entry name" value="Bact_Sigma-Reg"/>
</dbReference>
<sequence length="408" mass="43387">MVTASQPWAVGLPSPAETGDPAWQVWEPSVLLVEDDPGDALLVEEMVDDSALKMRLRWVRSMAEAREVLAAETPDCVLLDLNLPDTHGLEAVSGIKARADQVAIVVLTGLAEEETGLAAVAAGAQDYLVKGRVEPELFGRAVRYAIQRKQAEQAAVALQASLMQAQENARLERGLLPRPLLTDATVDVVTRYRPGRAQALLGGDFYDIVQGTDGTVHALIGDVSGHGPDEAALGVALRIAWRTLVLSGVTGAEQVRRLEEILVAERAGSHVFATLTSLTAEPGAPHVRMTRAGHPGLLLRTEDGGVEWVEVEGGPALGVVPGGADWPVRDLALPAGAALVLFTDGLFEGYIGRGRERLGEEGLLRLAREVAALPPEGFVDGLIEQAEELAESQGGLDDDVAVLHLRWN</sequence>
<dbReference type="PROSITE" id="PS50110">
    <property type="entry name" value="RESPONSE_REGULATORY"/>
    <property type="match status" value="1"/>
</dbReference>
<dbReference type="Pfam" id="PF00072">
    <property type="entry name" value="Response_reg"/>
    <property type="match status" value="1"/>
</dbReference>
<evidence type="ECO:0000256" key="1">
    <source>
        <dbReference type="ARBA" id="ARBA00022801"/>
    </source>
</evidence>
<dbReference type="InterPro" id="IPR011006">
    <property type="entry name" value="CheY-like_superfamily"/>
</dbReference>
<gene>
    <name evidence="4" type="ORF">GCM10023220_36900</name>
</gene>
<evidence type="ECO:0000313" key="4">
    <source>
        <dbReference type="EMBL" id="GAA4804141.1"/>
    </source>
</evidence>
<keyword evidence="2" id="KW-0597">Phosphoprotein</keyword>
<dbReference type="InterPro" id="IPR001789">
    <property type="entry name" value="Sig_transdc_resp-reg_receiver"/>
</dbReference>
<name>A0ABP9C665_9ACTN</name>
<dbReference type="SMART" id="SM00448">
    <property type="entry name" value="REC"/>
    <property type="match status" value="1"/>
</dbReference>
<dbReference type="RefSeq" id="WP_345620852.1">
    <property type="nucleotide sequence ID" value="NZ_BAABIG010000033.1"/>
</dbReference>
<feature type="modified residue" description="4-aspartylphosphate" evidence="2">
    <location>
        <position position="80"/>
    </location>
</feature>
<keyword evidence="1" id="KW-0378">Hydrolase</keyword>
<dbReference type="Pfam" id="PF07228">
    <property type="entry name" value="SpoIIE"/>
    <property type="match status" value="1"/>
</dbReference>
<dbReference type="SMART" id="SM00331">
    <property type="entry name" value="PP2C_SIG"/>
    <property type="match status" value="1"/>
</dbReference>
<evidence type="ECO:0000313" key="5">
    <source>
        <dbReference type="Proteomes" id="UP001501265"/>
    </source>
</evidence>
<dbReference type="Gene3D" id="3.60.40.10">
    <property type="entry name" value="PPM-type phosphatase domain"/>
    <property type="match status" value="1"/>
</dbReference>
<dbReference type="Gene3D" id="3.40.50.2300">
    <property type="match status" value="1"/>
</dbReference>
<dbReference type="CDD" id="cd00156">
    <property type="entry name" value="REC"/>
    <property type="match status" value="1"/>
</dbReference>
<protein>
    <submittedName>
        <fullName evidence="4">SpoIIE family protein phosphatase</fullName>
    </submittedName>
</protein>
<keyword evidence="5" id="KW-1185">Reference proteome</keyword>
<dbReference type="Proteomes" id="UP001501265">
    <property type="component" value="Unassembled WGS sequence"/>
</dbReference>
<evidence type="ECO:0000256" key="2">
    <source>
        <dbReference type="PROSITE-ProRule" id="PRU00169"/>
    </source>
</evidence>
<feature type="domain" description="Response regulatory" evidence="3">
    <location>
        <begin position="29"/>
        <end position="145"/>
    </location>
</feature>
<dbReference type="PANTHER" id="PTHR43156">
    <property type="entry name" value="STAGE II SPORULATION PROTEIN E-RELATED"/>
    <property type="match status" value="1"/>
</dbReference>
<proteinExistence type="predicted"/>
<organism evidence="4 5">
    <name type="scientific">Streptomyces ziwulingensis</name>
    <dbReference type="NCBI Taxonomy" id="1045501"/>
    <lineage>
        <taxon>Bacteria</taxon>
        <taxon>Bacillati</taxon>
        <taxon>Actinomycetota</taxon>
        <taxon>Actinomycetes</taxon>
        <taxon>Kitasatosporales</taxon>
        <taxon>Streptomycetaceae</taxon>
        <taxon>Streptomyces</taxon>
    </lineage>
</organism>
<dbReference type="InterPro" id="IPR036457">
    <property type="entry name" value="PPM-type-like_dom_sf"/>
</dbReference>
<evidence type="ECO:0000259" key="3">
    <source>
        <dbReference type="PROSITE" id="PS50110"/>
    </source>
</evidence>
<accession>A0ABP9C665</accession>
<comment type="caution">
    <text evidence="4">The sequence shown here is derived from an EMBL/GenBank/DDBJ whole genome shotgun (WGS) entry which is preliminary data.</text>
</comment>
<dbReference type="EMBL" id="BAABIG010000033">
    <property type="protein sequence ID" value="GAA4804141.1"/>
    <property type="molecule type" value="Genomic_DNA"/>
</dbReference>
<dbReference type="SUPFAM" id="SSF52172">
    <property type="entry name" value="CheY-like"/>
    <property type="match status" value="1"/>
</dbReference>
<dbReference type="PANTHER" id="PTHR43156:SF2">
    <property type="entry name" value="STAGE II SPORULATION PROTEIN E"/>
    <property type="match status" value="1"/>
</dbReference>
<reference evidence="5" key="1">
    <citation type="journal article" date="2019" name="Int. J. Syst. Evol. Microbiol.">
        <title>The Global Catalogue of Microorganisms (GCM) 10K type strain sequencing project: providing services to taxonomists for standard genome sequencing and annotation.</title>
        <authorList>
            <consortium name="The Broad Institute Genomics Platform"/>
            <consortium name="The Broad Institute Genome Sequencing Center for Infectious Disease"/>
            <person name="Wu L."/>
            <person name="Ma J."/>
        </authorList>
    </citation>
    <scope>NUCLEOTIDE SEQUENCE [LARGE SCALE GENOMIC DNA]</scope>
    <source>
        <strain evidence="5">JCM 18081</strain>
    </source>
</reference>
<dbReference type="InterPro" id="IPR001932">
    <property type="entry name" value="PPM-type_phosphatase-like_dom"/>
</dbReference>